<sequence>MTAVVRLRQWLQDSALPLWSTIGVDGERGFVERLTSEGVPDLAASKRLRVQARQIYVFSHAHVLGLAPNGLAVATLGHDFVMRHGFPDGVEKGAVHALAREGAVRDAKRDTYDHAFLLFAFSWYYRASGRPEVRATIRRLGDAIWALLRHPGGAGFAIDDSGLDDLHQNPHMHLFEAVLAAYEATGDAVFLDRAHELFALFRSRMFDPERGVLREFYDARWQPVAGEAGQIVEPGHHCEWIWLLKRYADCAGETLCDEAYQLNAFVERYGRPGGGILLCDEVWIDGRAKKLSTRSWPQTEAVKADIALAEARGEPLGPRADATVDALLDTFLDRWIAGAWIDWVDVGGTPLVQAIPASTLYHIFLASSEYLRARNALAPS</sequence>
<comment type="similarity">
    <text evidence="1">Belongs to the N-acylglucosamine 2-epimerase family.</text>
</comment>
<keyword evidence="2 3" id="KW-0413">Isomerase</keyword>
<dbReference type="AlphaFoldDB" id="A0A1H0I4T8"/>
<dbReference type="STRING" id="582672.SAMN05216360_1188"/>
<gene>
    <name evidence="3" type="ORF">SAMN05216360_1188</name>
</gene>
<dbReference type="Proteomes" id="UP000198704">
    <property type="component" value="Unassembled WGS sequence"/>
</dbReference>
<dbReference type="GO" id="GO:0005975">
    <property type="term" value="P:carbohydrate metabolic process"/>
    <property type="evidence" value="ECO:0007669"/>
    <property type="project" value="InterPro"/>
</dbReference>
<dbReference type="EMBL" id="FNHS01000018">
    <property type="protein sequence ID" value="SDO26432.1"/>
    <property type="molecule type" value="Genomic_DNA"/>
</dbReference>
<dbReference type="RefSeq" id="WP_091720780.1">
    <property type="nucleotide sequence ID" value="NZ_FNHS01000018.1"/>
</dbReference>
<dbReference type="InterPro" id="IPR012341">
    <property type="entry name" value="6hp_glycosidase-like_sf"/>
</dbReference>
<dbReference type="InterPro" id="IPR008928">
    <property type="entry name" value="6-hairpin_glycosidase_sf"/>
</dbReference>
<evidence type="ECO:0000313" key="4">
    <source>
        <dbReference type="Proteomes" id="UP000198704"/>
    </source>
</evidence>
<dbReference type="GO" id="GO:0016853">
    <property type="term" value="F:isomerase activity"/>
    <property type="evidence" value="ECO:0007669"/>
    <property type="project" value="UniProtKB-KW"/>
</dbReference>
<dbReference type="PANTHER" id="PTHR15108">
    <property type="entry name" value="N-ACYLGLUCOSAMINE-2-EPIMERASE"/>
    <property type="match status" value="1"/>
</dbReference>
<reference evidence="4" key="1">
    <citation type="submission" date="2016-10" db="EMBL/GenBank/DDBJ databases">
        <authorList>
            <person name="Varghese N."/>
            <person name="Submissions S."/>
        </authorList>
    </citation>
    <scope>NUCLEOTIDE SEQUENCE [LARGE SCALE GENOMIC DNA]</scope>
    <source>
        <strain evidence="4">BL47</strain>
    </source>
</reference>
<protein>
    <submittedName>
        <fullName evidence="3">Mannose-6-phosphate isomerase, type 3</fullName>
    </submittedName>
</protein>
<dbReference type="InterPro" id="IPR010819">
    <property type="entry name" value="AGE/CE"/>
</dbReference>
<dbReference type="OrthoDB" id="9806359at2"/>
<organism evidence="3 4">
    <name type="scientific">Methylobacterium phyllostachyos</name>
    <dbReference type="NCBI Taxonomy" id="582672"/>
    <lineage>
        <taxon>Bacteria</taxon>
        <taxon>Pseudomonadati</taxon>
        <taxon>Pseudomonadota</taxon>
        <taxon>Alphaproteobacteria</taxon>
        <taxon>Hyphomicrobiales</taxon>
        <taxon>Methylobacteriaceae</taxon>
        <taxon>Methylobacterium</taxon>
    </lineage>
</organism>
<evidence type="ECO:0000256" key="2">
    <source>
        <dbReference type="ARBA" id="ARBA00023235"/>
    </source>
</evidence>
<dbReference type="Gene3D" id="1.50.10.10">
    <property type="match status" value="1"/>
</dbReference>
<evidence type="ECO:0000313" key="3">
    <source>
        <dbReference type="EMBL" id="SDO26432.1"/>
    </source>
</evidence>
<keyword evidence="4" id="KW-1185">Reference proteome</keyword>
<name>A0A1H0I4T8_9HYPH</name>
<dbReference type="Pfam" id="PF07221">
    <property type="entry name" value="GlcNAc_2-epim"/>
    <property type="match status" value="1"/>
</dbReference>
<evidence type="ECO:0000256" key="1">
    <source>
        <dbReference type="ARBA" id="ARBA00008558"/>
    </source>
</evidence>
<dbReference type="SUPFAM" id="SSF48208">
    <property type="entry name" value="Six-hairpin glycosidases"/>
    <property type="match status" value="1"/>
</dbReference>
<proteinExistence type="inferred from homology"/>
<accession>A0A1H0I4T8</accession>